<dbReference type="Gene3D" id="3.40.366.10">
    <property type="entry name" value="Malonyl-Coenzyme A Acyl Carrier Protein, domain 2"/>
    <property type="match status" value="1"/>
</dbReference>
<dbReference type="GO" id="GO:1901336">
    <property type="term" value="P:lactone biosynthetic process"/>
    <property type="evidence" value="ECO:0007669"/>
    <property type="project" value="UniProtKB-ARBA"/>
</dbReference>
<dbReference type="InterPro" id="IPR013154">
    <property type="entry name" value="ADH-like_N"/>
</dbReference>
<feature type="domain" description="Carrier" evidence="10">
    <location>
        <begin position="2522"/>
        <end position="2596"/>
    </location>
</feature>
<evidence type="ECO:0008006" key="15">
    <source>
        <dbReference type="Google" id="ProtNLM"/>
    </source>
</evidence>
<dbReference type="PROSITE" id="PS52004">
    <property type="entry name" value="KS3_2"/>
    <property type="match status" value="1"/>
</dbReference>
<evidence type="ECO:0000259" key="10">
    <source>
        <dbReference type="PROSITE" id="PS50075"/>
    </source>
</evidence>
<dbReference type="GO" id="GO:0004315">
    <property type="term" value="F:3-oxoacyl-[acyl-carrier-protein] synthase activity"/>
    <property type="evidence" value="ECO:0007669"/>
    <property type="project" value="InterPro"/>
</dbReference>
<dbReference type="InterPro" id="IPR013217">
    <property type="entry name" value="Methyltransf_12"/>
</dbReference>
<dbReference type="InterPro" id="IPR001227">
    <property type="entry name" value="Ac_transferase_dom_sf"/>
</dbReference>
<dbReference type="Pfam" id="PF08240">
    <property type="entry name" value="ADH_N"/>
    <property type="match status" value="1"/>
</dbReference>
<dbReference type="EMBL" id="CAOQHR010000001">
    <property type="protein sequence ID" value="CAI6237085.1"/>
    <property type="molecule type" value="Genomic_DNA"/>
</dbReference>
<evidence type="ECO:0000256" key="4">
    <source>
        <dbReference type="ARBA" id="ARBA00022857"/>
    </source>
</evidence>
<dbReference type="Pfam" id="PF08242">
    <property type="entry name" value="Methyltransf_12"/>
    <property type="match status" value="1"/>
</dbReference>
<dbReference type="SUPFAM" id="SSF50129">
    <property type="entry name" value="GroES-like"/>
    <property type="match status" value="1"/>
</dbReference>
<dbReference type="Pfam" id="PF23114">
    <property type="entry name" value="NAD-bd_HRPKS_sdrA"/>
    <property type="match status" value="1"/>
</dbReference>
<dbReference type="SMART" id="SM00823">
    <property type="entry name" value="PKS_PP"/>
    <property type="match status" value="1"/>
</dbReference>
<dbReference type="Proteomes" id="UP001152607">
    <property type="component" value="Unassembled WGS sequence"/>
</dbReference>
<keyword evidence="4" id="KW-0521">NADP</keyword>
<dbReference type="SMART" id="SM00826">
    <property type="entry name" value="PKS_DH"/>
    <property type="match status" value="1"/>
</dbReference>
<dbReference type="GO" id="GO:0044550">
    <property type="term" value="P:secondary metabolite biosynthetic process"/>
    <property type="evidence" value="ECO:0007669"/>
    <property type="project" value="UniProtKB-ARBA"/>
</dbReference>
<dbReference type="Gene3D" id="3.40.47.10">
    <property type="match status" value="1"/>
</dbReference>
<dbReference type="InterPro" id="IPR042104">
    <property type="entry name" value="PKS_dehydratase_sf"/>
</dbReference>
<feature type="region of interest" description="C-terminal hotdog fold" evidence="8">
    <location>
        <begin position="1157"/>
        <end position="1308"/>
    </location>
</feature>
<dbReference type="Gene3D" id="3.40.50.720">
    <property type="entry name" value="NAD(P)-binding Rossmann-like Domain"/>
    <property type="match status" value="2"/>
</dbReference>
<keyword evidence="2" id="KW-0597">Phosphoprotein</keyword>
<feature type="region of interest" description="N-terminal hotdog fold" evidence="8">
    <location>
        <begin position="990"/>
        <end position="1127"/>
    </location>
</feature>
<dbReference type="InterPro" id="IPR013968">
    <property type="entry name" value="PKS_KR"/>
</dbReference>
<dbReference type="SUPFAM" id="SSF53901">
    <property type="entry name" value="Thiolase-like"/>
    <property type="match status" value="1"/>
</dbReference>
<feature type="active site" description="Proton acceptor; for dehydratase activity" evidence="8">
    <location>
        <position position="1025"/>
    </location>
</feature>
<feature type="region of interest" description="Disordered" evidence="9">
    <location>
        <begin position="2478"/>
        <end position="2514"/>
    </location>
</feature>
<dbReference type="SMART" id="SM00822">
    <property type="entry name" value="PKS_KR"/>
    <property type="match status" value="1"/>
</dbReference>
<dbReference type="FunFam" id="3.40.50.720:FF:000209">
    <property type="entry name" value="Polyketide synthase Pks12"/>
    <property type="match status" value="1"/>
</dbReference>
<dbReference type="PROSITE" id="PS00606">
    <property type="entry name" value="KS3_1"/>
    <property type="match status" value="1"/>
</dbReference>
<feature type="active site" description="Proton donor; for dehydratase activity" evidence="8">
    <location>
        <position position="1217"/>
    </location>
</feature>
<dbReference type="Pfam" id="PF16197">
    <property type="entry name" value="KAsynt_C_assoc"/>
    <property type="match status" value="1"/>
</dbReference>
<evidence type="ECO:0000256" key="2">
    <source>
        <dbReference type="ARBA" id="ARBA00022553"/>
    </source>
</evidence>
<keyword evidence="7" id="KW-0012">Acyltransferase</keyword>
<keyword evidence="6" id="KW-0511">Multifunctional enzyme</keyword>
<dbReference type="Pfam" id="PF23297">
    <property type="entry name" value="ACP_SdgA_C"/>
    <property type="match status" value="1"/>
</dbReference>
<dbReference type="InterPro" id="IPR016039">
    <property type="entry name" value="Thiolase-like"/>
</dbReference>
<evidence type="ECO:0000256" key="5">
    <source>
        <dbReference type="ARBA" id="ARBA00023002"/>
    </source>
</evidence>
<dbReference type="SUPFAM" id="SSF52151">
    <property type="entry name" value="FabD/lysophospholipase-like"/>
    <property type="match status" value="1"/>
</dbReference>
<dbReference type="Pfam" id="PF08659">
    <property type="entry name" value="KR"/>
    <property type="match status" value="1"/>
</dbReference>
<dbReference type="Pfam" id="PF00698">
    <property type="entry name" value="Acyl_transf_1"/>
    <property type="match status" value="1"/>
</dbReference>
<dbReference type="InterPro" id="IPR036736">
    <property type="entry name" value="ACP-like_sf"/>
</dbReference>
<dbReference type="PROSITE" id="PS50075">
    <property type="entry name" value="CARRIER"/>
    <property type="match status" value="1"/>
</dbReference>
<dbReference type="GO" id="GO:0004312">
    <property type="term" value="F:fatty acid synthase activity"/>
    <property type="evidence" value="ECO:0007669"/>
    <property type="project" value="TreeGrafter"/>
</dbReference>
<evidence type="ECO:0000313" key="13">
    <source>
        <dbReference type="EMBL" id="CAI6237085.1"/>
    </source>
</evidence>
<dbReference type="Gene3D" id="3.30.70.3290">
    <property type="match status" value="1"/>
</dbReference>
<dbReference type="SMART" id="SM00825">
    <property type="entry name" value="PKS_KS"/>
    <property type="match status" value="1"/>
</dbReference>
<dbReference type="InterPro" id="IPR009081">
    <property type="entry name" value="PP-bd_ACP"/>
</dbReference>
<dbReference type="InterPro" id="IPR016035">
    <property type="entry name" value="Acyl_Trfase/lysoPLipase"/>
</dbReference>
<dbReference type="OrthoDB" id="329835at2759"/>
<dbReference type="InterPro" id="IPR020843">
    <property type="entry name" value="ER"/>
</dbReference>
<evidence type="ECO:0000259" key="11">
    <source>
        <dbReference type="PROSITE" id="PS52004"/>
    </source>
</evidence>
<dbReference type="Gene3D" id="3.10.129.110">
    <property type="entry name" value="Polyketide synthase dehydratase"/>
    <property type="match status" value="1"/>
</dbReference>
<dbReference type="SUPFAM" id="SSF51735">
    <property type="entry name" value="NAD(P)-binding Rossmann-fold domains"/>
    <property type="match status" value="2"/>
</dbReference>
<dbReference type="InterPro" id="IPR029063">
    <property type="entry name" value="SAM-dependent_MTases_sf"/>
</dbReference>
<feature type="compositionally biased region" description="Low complexity" evidence="9">
    <location>
        <begin position="2478"/>
        <end position="2492"/>
    </location>
</feature>
<dbReference type="InterPro" id="IPR020841">
    <property type="entry name" value="PKS_Beta-ketoAc_synthase_dom"/>
</dbReference>
<dbReference type="InterPro" id="IPR036291">
    <property type="entry name" value="NAD(P)-bd_dom_sf"/>
</dbReference>
<dbReference type="InterPro" id="IPR014031">
    <property type="entry name" value="Ketoacyl_synth_C"/>
</dbReference>
<dbReference type="InterPro" id="IPR020806">
    <property type="entry name" value="PKS_PP-bd"/>
</dbReference>
<dbReference type="Gene3D" id="3.40.50.150">
    <property type="entry name" value="Vaccinia Virus protein VP39"/>
    <property type="match status" value="1"/>
</dbReference>
<dbReference type="Pfam" id="PF00109">
    <property type="entry name" value="ketoacyl-synt"/>
    <property type="match status" value="1"/>
</dbReference>
<sequence length="2603" mass="283549">MFLAEMAVDSSDASKPSEDLRDSEAECNAAEDMAIIGFSLDFPDAASPEAFWDLVLSGRSAAKAFPAQRLNQHAWQSGDASSRGTIRPQKAHFLERDLAAFDAPFFAITAAEAAALDPQQRLLLETTYRALENAGIPITQISGSDAAVFTGSFTADYQQLAGKDPELMPTYSTTGFAGSMLSNRISSFFNLTGPSMTIDTACSSSLVALDMACHSLRRCESSLGIVTGCNLLFMLDLTIGLSNMGFLSPDGVCHSFDERANGYARGEGVGVLIIKPVVAALRDGDTIRAVIRASGSNQNGSTNLAQPSKTAQVKLIEDTYSRAGLNMSLTGFVEAHGTGTAAGDPIEANAIGEAFRTRRPHDVPLYIGASKANVGHLEGVSGIAGVIKAIQVLEKGVIPPIADLKVLNPAIDSDFLNLGFPKHPVRWPKPGLRRASINSFGFGGTNAHVVLDDAYHYLQRRGLSGRHCTSSSPPQDLHIPSETEVWFASNPTSGRCELTPPFLFVWSAADEQGVDRLSSAYQSYLATVPRSSSIDYVLLDALARTLFERRTLLDWRSFAVAQSVPDLAHKLQSRPTYTKVTRNPKLGLVFTGQGAQWQNMGKELLVYPVFHRSLLEAETYLQTLGCKTKFIADFIDGPESTTAINDPEVAQPICTMLQIALVDLLHSCNVSPSIVIGHSSGEIAAAYASGKLSGKSALRLAYWRGALSSTLTRQGITAGSMLSVALSEDAANAYIDAVKHKVGHGILCIACINSPSNVTISGDAALIQVLKAGLDRHGIFNRLLSVPVAYHSPHMATITHAYTEKIGSLVREDQDYGVVPMISSVTGKLVDADTLCQPSYWVQNLVSPVQFVNSVKACCAALGKGITKKIDLSHRNNVQATHLLEVGPHSTLRGPIREILNTIAHGSKIAYTSTLIRRQSAVSSLLQALGQLHCSGFPVDVRQVNAPLGNTRNKAFALPFLPEYPFDHSRTYWEESRISKKIRLRKHGRNNFLGAPVADWNPLEPRWRHFLDSSPTSALSWVCDHKINGDILFPASGMLVMAMEAVAQLADDKGKSIEAYELRDVEFITGLTIPSDKEAVETQIRLKDLADVPGNMHSGYQFSICVHRETFTSEICRGSVKPVYLDTKSRSVDSGRESRAAVASAVSDAEHALAQCTSSSEGQKLYDRISRHGYHFGERFRSIKKIHYNETGQAVGEINMYKDGLAPPSVIHPVTLDGILQMMLPAVWKGENSKLSTIVPTQVDRIWISSPGLIANPTASMIRAHASPRSKDTRTTESIIYAFDAHLSRILVHVDGIRAKAVSEPLNATRATEESARRLCFNLVSNPDVSLMNQHQLQQLLASKRSTLPDPVDLSRDLELFVSAVMAKASQELLPSDMAKHTPHLTSQFCWIRERVSGEVVNDVRLNDLHCRIKEHGRIGEIYSRFGQNLLPILRGECDALELLSQNNMLQDYYQLIGKTWKFTDSMKFYLSLLSHKNPTMRVLEVGAGTGSTTISALESLTTPTSYGYSTRYSRYDFTDISHSFLAKAENDFASYPKMKFGILDAESDPVAQGFEASSYDVIVADNVLHATKSLDTTLSYLRRLLKEGGKLLLIELTEPKSCTESLIFGCLPGWWQSDDSYRNSGPIITERMWNEALLKNGFSGTDVVTRDYDTLDHHASFMISTAVGSAIQPAIPSPPIRIITGFNDFAVPSLYRIVQEQTQASATTFEGAAGIEELSQELMIVIFDDTWPSLDRLSDSQFSSLHFVLMHAKAILWINETSNQPDECPMYGLATGLARTLRLERDDLVFTTLTLSSDSRSTHPTHLEIALKNTPQGIETGVYEPELAVTDGMLYIPRVYEDDKLNQQVYSMTAERQELIPFGNKNLSLRTRSAGLLESLYFEEIRGAPRPLAPDELEIQVKAVGVNLKDVLVAMGHVNASTFGTECSGIIINSGSNCRLKKGDSVIALASNGFQRSIRCKQELAELTPHNMSFVEAASIPTNFVTAHHALIEIARLAPGESVLIHAGAGGTGQAAIQIALHCGATVYTTVGSESKKRLLMDHYGLYEEHILYSRDLSFAQGIYRLTNGRGVDVVLNSLSGESLLASWDCIASYGRFIEIGKRDILSKGQLSLNNFEQNVTFSAVDIAAMATERPKMVQRAFREVLQLFKDGALRVVQPIKTFSINEVEKSFRYLQSGKSSGKVVVEIDPRIMVPAVFEPGTSSNFDPNYTYVIAGGLGGQGRSIATWMVSKGARNLLLLGRRSAASAAAAGFVQNMLDAGVRVSTPPCDITDEVALANVLDSCRKHMPPIRGCFQASMVIRDVTFANMSPTQWRETLLPKVTGSWNLHRLLHEDLDFFIILSSVSGIIGSKGQSNYAAANTFQDALALQRAADGKKATTINLSAMANEGVFAENRDSLEWVISMKQMLPMTQPELFALLDEPCGGLQNSSSPASYPSNIQKQTQIVTGLQIPSVVAAKGDIQPSWMTQPLFSPLHSITAPSSTSTTTNSSDPNALDATKTTTTDIPTLLRSHSSSSSATQDLATILASKLCKFLSVAPEQFDTSRPLHSYGIDSLIASELRTWFLKAVEVDISVFEILGGDSTEGLAAVAIGKLDKKTVKA</sequence>
<dbReference type="InterPro" id="IPR049551">
    <property type="entry name" value="PKS_DH_C"/>
</dbReference>
<dbReference type="InterPro" id="IPR016036">
    <property type="entry name" value="Malonyl_transacylase_ACP-bd"/>
</dbReference>
<dbReference type="CDD" id="cd00833">
    <property type="entry name" value="PKS"/>
    <property type="match status" value="1"/>
</dbReference>
<dbReference type="InterPro" id="IPR049900">
    <property type="entry name" value="PKS_mFAS_DH"/>
</dbReference>
<dbReference type="SMART" id="SM00829">
    <property type="entry name" value="PKS_ER"/>
    <property type="match status" value="1"/>
</dbReference>
<accession>A0A9W4U1D2</accession>
<dbReference type="Pfam" id="PF02801">
    <property type="entry name" value="Ketoacyl-synt_C"/>
    <property type="match status" value="1"/>
</dbReference>
<reference evidence="13" key="1">
    <citation type="submission" date="2023-01" db="EMBL/GenBank/DDBJ databases">
        <authorList>
            <person name="Van Ghelder C."/>
            <person name="Rancurel C."/>
        </authorList>
    </citation>
    <scope>NUCLEOTIDE SEQUENCE</scope>
    <source>
        <strain evidence="13">CNCM I-4278</strain>
    </source>
</reference>
<dbReference type="InterPro" id="IPR050091">
    <property type="entry name" value="PKS_NRPS_Biosynth_Enz"/>
</dbReference>
<dbReference type="SMART" id="SM00827">
    <property type="entry name" value="PKS_AT"/>
    <property type="match status" value="1"/>
</dbReference>
<dbReference type="PANTHER" id="PTHR43775:SF29">
    <property type="entry name" value="ASPERFURANONE POLYKETIDE SYNTHASE AFOG-RELATED"/>
    <property type="match status" value="1"/>
</dbReference>
<feature type="domain" description="Ketosynthase family 3 (KS3)" evidence="11">
    <location>
        <begin position="30"/>
        <end position="453"/>
    </location>
</feature>
<dbReference type="Gene3D" id="1.10.1200.10">
    <property type="entry name" value="ACP-like"/>
    <property type="match status" value="1"/>
</dbReference>
<evidence type="ECO:0000256" key="3">
    <source>
        <dbReference type="ARBA" id="ARBA00022679"/>
    </source>
</evidence>
<dbReference type="InterPro" id="IPR057326">
    <property type="entry name" value="KR_dom"/>
</dbReference>
<dbReference type="Gene3D" id="3.90.180.10">
    <property type="entry name" value="Medium-chain alcohol dehydrogenases, catalytic domain"/>
    <property type="match status" value="1"/>
</dbReference>
<dbReference type="Pfam" id="PF21089">
    <property type="entry name" value="PKS_DH_N"/>
    <property type="match status" value="1"/>
</dbReference>
<dbReference type="SUPFAM" id="SSF47336">
    <property type="entry name" value="ACP-like"/>
    <property type="match status" value="1"/>
</dbReference>
<name>A0A9W4U1D2_9PLEO</name>
<dbReference type="PROSITE" id="PS52019">
    <property type="entry name" value="PKS_MFAS_DH"/>
    <property type="match status" value="1"/>
</dbReference>
<evidence type="ECO:0000256" key="1">
    <source>
        <dbReference type="ARBA" id="ARBA00022450"/>
    </source>
</evidence>
<dbReference type="InterPro" id="IPR049552">
    <property type="entry name" value="PKS_DH_N"/>
</dbReference>
<keyword evidence="14" id="KW-1185">Reference proteome</keyword>
<evidence type="ECO:0000256" key="6">
    <source>
        <dbReference type="ARBA" id="ARBA00023268"/>
    </source>
</evidence>
<keyword evidence="1" id="KW-0596">Phosphopantetheine</keyword>
<gene>
    <name evidence="13" type="ORF">PDIGIT_LOCUS439</name>
</gene>
<evidence type="ECO:0000313" key="14">
    <source>
        <dbReference type="Proteomes" id="UP001152607"/>
    </source>
</evidence>
<dbReference type="SUPFAM" id="SSF55048">
    <property type="entry name" value="Probable ACP-binding domain of malonyl-CoA ACP transacylase"/>
    <property type="match status" value="1"/>
</dbReference>
<feature type="domain" description="PKS/mFAS DH" evidence="12">
    <location>
        <begin position="990"/>
        <end position="1308"/>
    </location>
</feature>
<dbReference type="GO" id="GO:0006633">
    <property type="term" value="P:fatty acid biosynthetic process"/>
    <property type="evidence" value="ECO:0007669"/>
    <property type="project" value="InterPro"/>
</dbReference>
<organism evidence="13 14">
    <name type="scientific">Periconia digitata</name>
    <dbReference type="NCBI Taxonomy" id="1303443"/>
    <lineage>
        <taxon>Eukaryota</taxon>
        <taxon>Fungi</taxon>
        <taxon>Dikarya</taxon>
        <taxon>Ascomycota</taxon>
        <taxon>Pezizomycotina</taxon>
        <taxon>Dothideomycetes</taxon>
        <taxon>Pleosporomycetidae</taxon>
        <taxon>Pleosporales</taxon>
        <taxon>Massarineae</taxon>
        <taxon>Periconiaceae</taxon>
        <taxon>Periconia</taxon>
    </lineage>
</organism>
<dbReference type="GO" id="GO:0031177">
    <property type="term" value="F:phosphopantetheine binding"/>
    <property type="evidence" value="ECO:0007669"/>
    <property type="project" value="InterPro"/>
</dbReference>
<evidence type="ECO:0000256" key="7">
    <source>
        <dbReference type="ARBA" id="ARBA00023315"/>
    </source>
</evidence>
<evidence type="ECO:0000256" key="9">
    <source>
        <dbReference type="SAM" id="MobiDB-lite"/>
    </source>
</evidence>
<dbReference type="Pfam" id="PF14765">
    <property type="entry name" value="PS-DH"/>
    <property type="match status" value="1"/>
</dbReference>
<dbReference type="InterPro" id="IPR011032">
    <property type="entry name" value="GroES-like_sf"/>
</dbReference>
<dbReference type="InterPro" id="IPR018201">
    <property type="entry name" value="Ketoacyl_synth_AS"/>
</dbReference>
<evidence type="ECO:0000259" key="12">
    <source>
        <dbReference type="PROSITE" id="PS52019"/>
    </source>
</evidence>
<dbReference type="GO" id="GO:0016491">
    <property type="term" value="F:oxidoreductase activity"/>
    <property type="evidence" value="ECO:0007669"/>
    <property type="project" value="UniProtKB-KW"/>
</dbReference>
<dbReference type="InterPro" id="IPR020807">
    <property type="entry name" value="PKS_DH"/>
</dbReference>
<dbReference type="Pfam" id="PF13602">
    <property type="entry name" value="ADH_zinc_N_2"/>
    <property type="match status" value="1"/>
</dbReference>
<protein>
    <recommendedName>
        <fullName evidence="15">Carrier domain-containing protein</fullName>
    </recommendedName>
</protein>
<feature type="region of interest" description="Disordered" evidence="9">
    <location>
        <begin position="1"/>
        <end position="22"/>
    </location>
</feature>
<comment type="caution">
    <text evidence="13">The sequence shown here is derived from an EMBL/GenBank/DDBJ whole genome shotgun (WGS) entry which is preliminary data.</text>
</comment>
<keyword evidence="3" id="KW-0808">Transferase</keyword>
<dbReference type="InterPro" id="IPR014030">
    <property type="entry name" value="Ketoacyl_synth_N"/>
</dbReference>
<dbReference type="SUPFAM" id="SSF53335">
    <property type="entry name" value="S-adenosyl-L-methionine-dependent methyltransferases"/>
    <property type="match status" value="1"/>
</dbReference>
<dbReference type="PANTHER" id="PTHR43775">
    <property type="entry name" value="FATTY ACID SYNTHASE"/>
    <property type="match status" value="1"/>
</dbReference>
<evidence type="ECO:0000256" key="8">
    <source>
        <dbReference type="PROSITE-ProRule" id="PRU01363"/>
    </source>
</evidence>
<dbReference type="CDD" id="cd05195">
    <property type="entry name" value="enoyl_red"/>
    <property type="match status" value="1"/>
</dbReference>
<dbReference type="InterPro" id="IPR056501">
    <property type="entry name" value="NAD-bd_HRPKS_sdrA"/>
</dbReference>
<keyword evidence="5" id="KW-0560">Oxidoreductase</keyword>
<proteinExistence type="predicted"/>
<dbReference type="InterPro" id="IPR014043">
    <property type="entry name" value="Acyl_transferase_dom"/>
</dbReference>
<dbReference type="InterPro" id="IPR032821">
    <property type="entry name" value="PKS_assoc"/>
</dbReference>